<dbReference type="EC" id="2.4.1.212" evidence="2"/>
<dbReference type="Proteomes" id="UP000077278">
    <property type="component" value="Unassembled WGS sequence"/>
</dbReference>
<dbReference type="Gene3D" id="3.90.550.10">
    <property type="entry name" value="Spore Coat Polysaccharide Biosynthesis Protein SpsA, Chain A"/>
    <property type="match status" value="1"/>
</dbReference>
<evidence type="ECO:0000313" key="3">
    <source>
        <dbReference type="Proteomes" id="UP000077278"/>
    </source>
</evidence>
<dbReference type="SUPFAM" id="SSF53448">
    <property type="entry name" value="Nucleotide-diphospho-sugar transferases"/>
    <property type="match status" value="1"/>
</dbReference>
<dbReference type="InterPro" id="IPR001173">
    <property type="entry name" value="Glyco_trans_2-like"/>
</dbReference>
<dbReference type="PANTHER" id="PTHR22916">
    <property type="entry name" value="GLYCOSYLTRANSFERASE"/>
    <property type="match status" value="1"/>
</dbReference>
<dbReference type="GO" id="GO:0050501">
    <property type="term" value="F:hyaluronan synthase activity"/>
    <property type="evidence" value="ECO:0007669"/>
    <property type="project" value="UniProtKB-EC"/>
</dbReference>
<name>A0ABD7KCH4_9ENTR</name>
<sequence length="270" mass="31648">MEHNKDSLVSIILPCSRVDSFLEESINSILSQTYRNFELIIIANGVSEKELLYLENLSKTDDRIRLLHTLIKGLTFALNLAIHEAKGVFVARMDADDISHKERIERQVEFLDANPDYSVVGCKVDLVDENNQVLSKKFPFYEHHQEISKIICLRNVMCHPALMFRKESLLAVGAYKFGFMSEDHELFIRMICQNMKFYNLPLHLFSYRRHSAQITNISHAWKHFFEISSFLYMHAFVDRKFKCLLGAVIVFPPVRVLHTFLRRIYFKKGR</sequence>
<protein>
    <submittedName>
        <fullName evidence="2">Family 2 glycosyl transferase</fullName>
        <ecNumber evidence="2">2.4.1.212</ecNumber>
    </submittedName>
</protein>
<dbReference type="AlphaFoldDB" id="A0ABD7KCH4"/>
<dbReference type="Pfam" id="PF00535">
    <property type="entry name" value="Glycos_transf_2"/>
    <property type="match status" value="1"/>
</dbReference>
<dbReference type="InterPro" id="IPR029044">
    <property type="entry name" value="Nucleotide-diphossugar_trans"/>
</dbReference>
<proteinExistence type="predicted"/>
<dbReference type="RefSeq" id="WP_074168275.1">
    <property type="nucleotide sequence ID" value="NZ_FKDD01000001.1"/>
</dbReference>
<evidence type="ECO:0000259" key="1">
    <source>
        <dbReference type="Pfam" id="PF00535"/>
    </source>
</evidence>
<reference evidence="2 3" key="1">
    <citation type="submission" date="2016-03" db="EMBL/GenBank/DDBJ databases">
        <authorList>
            <consortium name="Pathogen Informatics"/>
        </authorList>
    </citation>
    <scope>NUCLEOTIDE SEQUENCE [LARGE SCALE GENOMIC DNA]</scope>
    <source>
        <strain evidence="3">e264</strain>
    </source>
</reference>
<gene>
    <name evidence="2" type="primary">hyaD_1</name>
    <name evidence="2" type="ORF">SAMEA2273136_00227</name>
</gene>
<organism evidence="2 3">
    <name type="scientific">Enterobacter roggenkampii</name>
    <dbReference type="NCBI Taxonomy" id="1812935"/>
    <lineage>
        <taxon>Bacteria</taxon>
        <taxon>Pseudomonadati</taxon>
        <taxon>Pseudomonadota</taxon>
        <taxon>Gammaproteobacteria</taxon>
        <taxon>Enterobacterales</taxon>
        <taxon>Enterobacteriaceae</taxon>
        <taxon>Enterobacter</taxon>
        <taxon>Enterobacter cloacae complex</taxon>
    </lineage>
</organism>
<evidence type="ECO:0000313" key="2">
    <source>
        <dbReference type="EMBL" id="SAB33544.1"/>
    </source>
</evidence>
<keyword evidence="2" id="KW-0328">Glycosyltransferase</keyword>
<dbReference type="PANTHER" id="PTHR22916:SF3">
    <property type="entry name" value="UDP-GLCNAC:BETAGAL BETA-1,3-N-ACETYLGLUCOSAMINYLTRANSFERASE-LIKE PROTEIN 1"/>
    <property type="match status" value="1"/>
</dbReference>
<dbReference type="EMBL" id="FKDD01000001">
    <property type="protein sequence ID" value="SAB33544.1"/>
    <property type="molecule type" value="Genomic_DNA"/>
</dbReference>
<comment type="caution">
    <text evidence="2">The sequence shown here is derived from an EMBL/GenBank/DDBJ whole genome shotgun (WGS) entry which is preliminary data.</text>
</comment>
<accession>A0ABD7KCH4</accession>
<keyword evidence="2" id="KW-0808">Transferase</keyword>
<feature type="domain" description="Glycosyltransferase 2-like" evidence="1">
    <location>
        <begin position="10"/>
        <end position="169"/>
    </location>
</feature>